<evidence type="ECO:0000256" key="3">
    <source>
        <dbReference type="ARBA" id="ARBA00022729"/>
    </source>
</evidence>
<protein>
    <submittedName>
        <fullName evidence="9">RHS repeat-associated core domain-containing protein</fullName>
    </submittedName>
</protein>
<dbReference type="Pfam" id="PF13517">
    <property type="entry name" value="FG-GAP_3"/>
    <property type="match status" value="1"/>
</dbReference>
<keyword evidence="7" id="KW-1133">Transmembrane helix</keyword>
<evidence type="ECO:0000259" key="8">
    <source>
        <dbReference type="Pfam" id="PF25023"/>
    </source>
</evidence>
<keyword evidence="2" id="KW-0964">Secreted</keyword>
<dbReference type="InterPro" id="IPR022385">
    <property type="entry name" value="Rhs_assc_core"/>
</dbReference>
<dbReference type="InterPro" id="IPR006530">
    <property type="entry name" value="YD"/>
</dbReference>
<dbReference type="Gene3D" id="2.180.10.10">
    <property type="entry name" value="RHS repeat-associated core"/>
    <property type="match status" value="2"/>
</dbReference>
<evidence type="ECO:0000256" key="2">
    <source>
        <dbReference type="ARBA" id="ARBA00022525"/>
    </source>
</evidence>
<evidence type="ECO:0000256" key="4">
    <source>
        <dbReference type="ARBA" id="ARBA00022737"/>
    </source>
</evidence>
<dbReference type="InterPro" id="IPR028994">
    <property type="entry name" value="Integrin_alpha_N"/>
</dbReference>
<dbReference type="PANTHER" id="PTHR32305">
    <property type="match status" value="1"/>
</dbReference>
<keyword evidence="7" id="KW-0472">Membrane</keyword>
<feature type="transmembrane region" description="Helical" evidence="7">
    <location>
        <begin position="21"/>
        <end position="41"/>
    </location>
</feature>
<keyword evidence="4" id="KW-0677">Repeat</keyword>
<keyword evidence="5" id="KW-0843">Virulence</keyword>
<dbReference type="Proteomes" id="UP001500936">
    <property type="component" value="Unassembled WGS sequence"/>
</dbReference>
<keyword evidence="3" id="KW-0732">Signal</keyword>
<evidence type="ECO:0000313" key="10">
    <source>
        <dbReference type="Proteomes" id="UP001500936"/>
    </source>
</evidence>
<keyword evidence="10" id="KW-1185">Reference proteome</keyword>
<dbReference type="EMBL" id="BAABHB010000018">
    <property type="protein sequence ID" value="GAA4419283.1"/>
    <property type="molecule type" value="Genomic_DNA"/>
</dbReference>
<dbReference type="NCBIfam" id="TIGR03696">
    <property type="entry name" value="Rhs_assc_core"/>
    <property type="match status" value="1"/>
</dbReference>
<sequence length="2091" mass="228454">MFIPSLGPHIRTVGQVIRTRFQLPISILYWILLLVTLLQGLSALAQDVSYTPVYDNGNFNAQTINVALPVGSTAGSAGVSPSGGSSYTIPITVPPGTNGVAPSIALSYNSQSGDGIAGVGWGLSGLSFITRVPRTMYYDGETNAVEMNNNDRFVLDGMRLILKSGSNGGNGTTYGTESENFSTITSFGSQGNGPEWFQVTTKEGVIMEFGHTSDSRHSGQFATVLTWGISKIRYPDGNYIDFVYRSDVGFNLLIDQINYTGNSNTGQAPYNQVKFYYKTRQDINLAFQADTKIESRYLLDRITTQAEGQAVKSYQLTYGTDPSYDGGQNFGSYLKTLTEAGSDGSSLNATHFKYGDAPANFTRVQTPDLFGYNISPLTGDLNGDGMTDILTPDHEVYQAYPNAPPIFFSTKFTVFVRALDTTEPEDYGIGAVQNLPAGSSLIGKRNVPNAYSFTAYDFTGDGVDDVLMSNINRSDWTVNYLRIYNSVPNQNWQSNGQPKISFTTQDITPYPGFTRVHPSGNFMFPGDFNGDGTQDIVSMLGNPAGTSYYAHIYYSQTTSGFLTLGTSGTLHFPLSEWAGVDNVLVLDFNGDGKSDLMLIKNNECEIITFDQYTARQIYYTSSSAYLNKNGLFYVGDFNGDQKTDLLVKNSTTNQWQVLISTGKVYLETGFTFARTPNTDPYTGDQLAVSDFNGDGKSDVYHAWQVSYGQAEHDVYYSKGYDYHGGTGLRVLRVRQSMTANLGAPPPMVGDANGDGRSDIINYKDIYTPMDIFYFRREGTETLLQKVKNGLNHEQRFTYKKLTDGGSFYTQGSLTGYPLLTMQLPMYLVWEQRAQNGIGGESVIQYGYAGMRLHRAGKGLLGFTKVTASDLTMGIRTESTAEFNPTFFAPALYQTSTYLMATGQRLSQTTLANQWIDLGNRRFWQRVNGSTQNQDLEGRTVTSSLSYDSYGNVTQSVENNNNVVTTTTDTQYGQYGTPVPAHPTQVTTTRSRSGQLSYSITTTYNYNGIGQVTSKTEFAGLPKYITTSYGYNSLGNVSQTTISPAGLASRSSSVGYDGKGRYPTSTTNELGQTATATYDSRWGKPLFETSIAGLTTSYEYDAFGRAKTTNFPEGYSVQQSYGWDFSEGAVYYTYLQHPGRPDVKTWYDGLGREIRKQTEGMNGQWITQKQTYDSRENVVSSTQPYLPGENELTTSSSYDEYNRLANSGNGVYGTTTLNYAYNNGNLTVTTTNPAGQQSSKTTDASGEVITANDNGGSLSYSYYSHGGLKEVKKDGTVIASHEYDAYGRQTKLIDANAGTTSYDYDALGQLVSQTNANAQTHTMQYDMVGRNTSRSGPEGTTVTEYYGSQGSSTNQVRKITGFAGNTTEYTYDDKGRIQTFKQTVDGTVYTTTLSYNTYGDVISRNYSTGFGTNHYYDGNGYLTSIKNSSNTVTLYNTGSLNGLGQVKTFSLGNGKNSQIDYYYGTPTRYYTQDVQDLNLNWNYQTGNLNYRQDSRKGKKENFGYDNLNRLTSFQVEGQSAISMGYASSGNINTKTDAGTYSYLGSKPNAVEYVSNDQGVISGQQQQISYTAFMQPQVLTENGYELTYTYDADYERYKGVLKQNNNVLWTRYYLGDVERHNDKYLHYISSPAGLVAIVVRENGNDSYYYTYTDHLGSILTVSNSSGALVAEQNFDPWGRRRNANDWTYNNVSSAPDWLYRGYTGHEMLDPFVLINMNGRIYDPVLGRVLSPDNIVADPFDTQAFNRYAYAFNNPMVYNDPDGNCPVCIGVAVGIGALVGYLSGKAHGATGWGLVGYTLGGATIAAFSAGIGQAVLGAFSVSASSGMFASAIPAYAASGAAAGLVSGAGFAALSGGNVWQGAWKGAVMGGLTGMLTGLIKYNSFLNALEDPYTMFAQPRPPLNGGTLQEVIVRAPRLVDAASQVRQSFLGVADVLDAMRYVMPPVLASGAVTPVYWETNFIPILPKGITSIPNLGAGSIRGGVASGGLSNAQLVSRSATKAEAAIGGTGRFAGTAKHAYANNLLSRYQRLYGNRGLDVNYYFNNGVGNRGFLDVVDHGSRTIFDYKFGNAVMGSSQYLKYSRNFPGYSIQIIRP</sequence>
<evidence type="ECO:0000313" key="9">
    <source>
        <dbReference type="EMBL" id="GAA4419283.1"/>
    </source>
</evidence>
<reference evidence="10" key="1">
    <citation type="journal article" date="2019" name="Int. J. Syst. Evol. Microbiol.">
        <title>The Global Catalogue of Microorganisms (GCM) 10K type strain sequencing project: providing services to taxonomists for standard genome sequencing and annotation.</title>
        <authorList>
            <consortium name="The Broad Institute Genomics Platform"/>
            <consortium name="The Broad Institute Genome Sequencing Center for Infectious Disease"/>
            <person name="Wu L."/>
            <person name="Ma J."/>
        </authorList>
    </citation>
    <scope>NUCLEOTIDE SEQUENCE [LARGE SCALE GENOMIC DNA]</scope>
    <source>
        <strain evidence="10">JCM 17925</strain>
    </source>
</reference>
<evidence type="ECO:0000256" key="6">
    <source>
        <dbReference type="SAM" id="MobiDB-lite"/>
    </source>
</evidence>
<dbReference type="Pfam" id="PF03534">
    <property type="entry name" value="SpvB"/>
    <property type="match status" value="1"/>
</dbReference>
<dbReference type="Pfam" id="PF05593">
    <property type="entry name" value="RHS_repeat"/>
    <property type="match status" value="1"/>
</dbReference>
<dbReference type="NCBIfam" id="TIGR01643">
    <property type="entry name" value="YD_repeat_2x"/>
    <property type="match status" value="2"/>
</dbReference>
<dbReference type="InterPro" id="IPR031325">
    <property type="entry name" value="RHS_repeat"/>
</dbReference>
<evidence type="ECO:0000256" key="1">
    <source>
        <dbReference type="ARBA" id="ARBA00004613"/>
    </source>
</evidence>
<comment type="caution">
    <text evidence="9">The sequence shown here is derived from an EMBL/GenBank/DDBJ whole genome shotgun (WGS) entry which is preliminary data.</text>
</comment>
<proteinExistence type="predicted"/>
<dbReference type="PANTHER" id="PTHR32305:SF15">
    <property type="entry name" value="PROTEIN RHSA-RELATED"/>
    <property type="match status" value="1"/>
</dbReference>
<name>A0ABP8KYX5_9BACT</name>
<dbReference type="InterPro" id="IPR056823">
    <property type="entry name" value="TEN-like_YD-shell"/>
</dbReference>
<dbReference type="RefSeq" id="WP_345271127.1">
    <property type="nucleotide sequence ID" value="NZ_BAABHB010000018.1"/>
</dbReference>
<dbReference type="InterPro" id="IPR013517">
    <property type="entry name" value="FG-GAP"/>
</dbReference>
<dbReference type="Pfam" id="PF25023">
    <property type="entry name" value="TEN_YD-shell"/>
    <property type="match status" value="1"/>
</dbReference>
<organism evidence="9 10">
    <name type="scientific">Nibrella viscosa</name>
    <dbReference type="NCBI Taxonomy" id="1084524"/>
    <lineage>
        <taxon>Bacteria</taxon>
        <taxon>Pseudomonadati</taxon>
        <taxon>Bacteroidota</taxon>
        <taxon>Cytophagia</taxon>
        <taxon>Cytophagales</taxon>
        <taxon>Spirosomataceae</taxon>
        <taxon>Nibrella</taxon>
    </lineage>
</organism>
<feature type="compositionally biased region" description="Polar residues" evidence="6">
    <location>
        <begin position="983"/>
        <end position="992"/>
    </location>
</feature>
<evidence type="ECO:0000256" key="7">
    <source>
        <dbReference type="SAM" id="Phobius"/>
    </source>
</evidence>
<feature type="domain" description="Teneurin-like YD-shell" evidence="8">
    <location>
        <begin position="1495"/>
        <end position="1753"/>
    </location>
</feature>
<dbReference type="InterPro" id="IPR003284">
    <property type="entry name" value="Sal_SpvB"/>
</dbReference>
<feature type="region of interest" description="Disordered" evidence="6">
    <location>
        <begin position="970"/>
        <end position="992"/>
    </location>
</feature>
<comment type="subcellular location">
    <subcellularLocation>
        <location evidence="1">Secreted</location>
    </subcellularLocation>
</comment>
<dbReference type="SUPFAM" id="SSF69318">
    <property type="entry name" value="Integrin alpha N-terminal domain"/>
    <property type="match status" value="1"/>
</dbReference>
<dbReference type="InterPro" id="IPR050708">
    <property type="entry name" value="T6SS_VgrG/RHS"/>
</dbReference>
<gene>
    <name evidence="9" type="ORF">GCM10023187_53440</name>
</gene>
<dbReference type="Gene3D" id="2.130.10.130">
    <property type="entry name" value="Integrin alpha, N-terminal"/>
    <property type="match status" value="2"/>
</dbReference>
<evidence type="ECO:0000256" key="5">
    <source>
        <dbReference type="ARBA" id="ARBA00023026"/>
    </source>
</evidence>
<keyword evidence="7" id="KW-0812">Transmembrane</keyword>
<accession>A0ABP8KYX5</accession>